<keyword evidence="4" id="KW-1185">Reference proteome</keyword>
<dbReference type="GO" id="GO:0016491">
    <property type="term" value="F:oxidoreductase activity"/>
    <property type="evidence" value="ECO:0007669"/>
    <property type="project" value="UniProtKB-KW"/>
</dbReference>
<evidence type="ECO:0000256" key="1">
    <source>
        <dbReference type="ARBA" id="ARBA00023002"/>
    </source>
</evidence>
<feature type="transmembrane region" description="Helical" evidence="2">
    <location>
        <begin position="27"/>
        <end position="44"/>
    </location>
</feature>
<evidence type="ECO:0000313" key="3">
    <source>
        <dbReference type="EMBL" id="CAE6955276.1"/>
    </source>
</evidence>
<dbReference type="OrthoDB" id="10265294at2759"/>
<keyword evidence="1" id="KW-0560">Oxidoreductase</keyword>
<name>A0A812HM83_9DINO</name>
<dbReference type="PANTHER" id="PTHR43157">
    <property type="entry name" value="PHOSPHATIDYLINOSITOL-GLYCAN BIOSYNTHESIS CLASS F PROTEIN-RELATED"/>
    <property type="match status" value="1"/>
</dbReference>
<reference evidence="3" key="1">
    <citation type="submission" date="2021-02" db="EMBL/GenBank/DDBJ databases">
        <authorList>
            <person name="Dougan E. K."/>
            <person name="Rhodes N."/>
            <person name="Thang M."/>
            <person name="Chan C."/>
        </authorList>
    </citation>
    <scope>NUCLEOTIDE SEQUENCE</scope>
</reference>
<dbReference type="AlphaFoldDB" id="A0A812HM83"/>
<dbReference type="Pfam" id="PF00106">
    <property type="entry name" value="adh_short"/>
    <property type="match status" value="1"/>
</dbReference>
<evidence type="ECO:0000256" key="2">
    <source>
        <dbReference type="SAM" id="Phobius"/>
    </source>
</evidence>
<proteinExistence type="predicted"/>
<dbReference type="PANTHER" id="PTHR43157:SF31">
    <property type="entry name" value="PHOSPHATIDYLINOSITOL-GLYCAN BIOSYNTHESIS CLASS F PROTEIN"/>
    <property type="match status" value="1"/>
</dbReference>
<sequence>MLQIAGSIYAWIRMPNASGSARHHARVVAFFIIFGVNAVNYTVFESYQLFLNPIVPCLFVILCPTLLWASYWCKDLPSQAFPHVIYDAKASDMLLKLMCYAILVFAMFPLFVLGSAQTIAESLVVNVLAYTTAFLPLLSDHVLVTSLVALHALGAAMIAFAYRDEVEFTDGMRHLLLQNVGYAISMRGLVKISESQFQPPLEARPFVAHLGNASRRSFEDLIKLARDREGPESVARLLGIYARRMRYEEELVGQLLFLYHCRKDRSLDAAVVYKLVLLLGLGGHLHREVGPEFQLLPSSSMGVSSCETEQDSQETRTTAELVRRRLRAVLVPCIDVLCNNAGVMALADEATKDGYDVQMQTNHLSHFLLTKELYPLLEKAAEKNGDARIVNHSSGARKFPTKELDAEYMAKNGGNLGGNGNSMFFGGARWQRYHQTKLANAVFTLALDEKLRAKNSKVKALCAAPGLAATNLQVTTKQADGFNDAWMMRFAQSGEDGTMPLLKCCVGQGVQSGEFYEPEGMLAMKGKPAKIDLEPICTKPESRNILWQESEKACGTFNIE</sequence>
<feature type="transmembrane region" description="Helical" evidence="2">
    <location>
        <begin position="50"/>
        <end position="73"/>
    </location>
</feature>
<protein>
    <submittedName>
        <fullName evidence="3">Uncharacterized protein</fullName>
    </submittedName>
</protein>
<dbReference type="InterPro" id="IPR002347">
    <property type="entry name" value="SDR_fam"/>
</dbReference>
<comment type="caution">
    <text evidence="3">The sequence shown here is derived from an EMBL/GenBank/DDBJ whole genome shotgun (WGS) entry which is preliminary data.</text>
</comment>
<keyword evidence="2" id="KW-0812">Transmembrane</keyword>
<keyword evidence="2" id="KW-0472">Membrane</keyword>
<gene>
    <name evidence="3" type="ORF">SNAT2548_LOCUS1715</name>
</gene>
<dbReference type="Gene3D" id="3.40.50.720">
    <property type="entry name" value="NAD(P)-binding Rossmann-like Domain"/>
    <property type="match status" value="1"/>
</dbReference>
<evidence type="ECO:0000313" key="4">
    <source>
        <dbReference type="Proteomes" id="UP000604046"/>
    </source>
</evidence>
<dbReference type="InterPro" id="IPR036291">
    <property type="entry name" value="NAD(P)-bd_dom_sf"/>
</dbReference>
<feature type="transmembrane region" description="Helical" evidence="2">
    <location>
        <begin position="94"/>
        <end position="112"/>
    </location>
</feature>
<keyword evidence="2" id="KW-1133">Transmembrane helix</keyword>
<organism evidence="3 4">
    <name type="scientific">Symbiodinium natans</name>
    <dbReference type="NCBI Taxonomy" id="878477"/>
    <lineage>
        <taxon>Eukaryota</taxon>
        <taxon>Sar</taxon>
        <taxon>Alveolata</taxon>
        <taxon>Dinophyceae</taxon>
        <taxon>Suessiales</taxon>
        <taxon>Symbiodiniaceae</taxon>
        <taxon>Symbiodinium</taxon>
    </lineage>
</organism>
<dbReference type="Proteomes" id="UP000604046">
    <property type="component" value="Unassembled WGS sequence"/>
</dbReference>
<accession>A0A812HM83</accession>
<feature type="transmembrane region" description="Helical" evidence="2">
    <location>
        <begin position="118"/>
        <end position="135"/>
    </location>
</feature>
<dbReference type="SUPFAM" id="SSF51735">
    <property type="entry name" value="NAD(P)-binding Rossmann-fold domains"/>
    <property type="match status" value="1"/>
</dbReference>
<dbReference type="EMBL" id="CAJNDS010000099">
    <property type="protein sequence ID" value="CAE6955276.1"/>
    <property type="molecule type" value="Genomic_DNA"/>
</dbReference>